<organism evidence="3 4">
    <name type="scientific">Pseudomonas taetrolens</name>
    <dbReference type="NCBI Taxonomy" id="47884"/>
    <lineage>
        <taxon>Bacteria</taxon>
        <taxon>Pseudomonadati</taxon>
        <taxon>Pseudomonadota</taxon>
        <taxon>Gammaproteobacteria</taxon>
        <taxon>Pseudomonadales</taxon>
        <taxon>Pseudomonadaceae</taxon>
        <taxon>Pseudomonas</taxon>
    </lineage>
</organism>
<dbReference type="SUPFAM" id="SSF56399">
    <property type="entry name" value="ADP-ribosylation"/>
    <property type="match status" value="1"/>
</dbReference>
<dbReference type="RefSeq" id="WP_053070912.1">
    <property type="nucleotide sequence ID" value="NZ_FNRS01000001.1"/>
</dbReference>
<comment type="caution">
    <text evidence="3">The sequence shown here is derived from an EMBL/GenBank/DDBJ whole genome shotgun (WGS) entry which is preliminary data.</text>
</comment>
<keyword evidence="4" id="KW-1185">Reference proteome</keyword>
<feature type="domain" description="Teneurin-like YD-shell" evidence="2">
    <location>
        <begin position="5"/>
        <end position="140"/>
    </location>
</feature>
<reference evidence="3 4" key="1">
    <citation type="submission" date="2016-10" db="EMBL/GenBank/DDBJ databases">
        <authorList>
            <person name="Varghese N."/>
            <person name="Submissions S."/>
        </authorList>
    </citation>
    <scope>NUCLEOTIDE SEQUENCE [LARGE SCALE GENOMIC DNA]</scope>
    <source>
        <strain evidence="3 4">BS3652</strain>
    </source>
</reference>
<dbReference type="Gene3D" id="2.180.10.10">
    <property type="entry name" value="RHS repeat-associated core"/>
    <property type="match status" value="1"/>
</dbReference>
<dbReference type="NCBIfam" id="TIGR03696">
    <property type="entry name" value="Rhs_assc_core"/>
    <property type="match status" value="1"/>
</dbReference>
<keyword evidence="1" id="KW-0677">Repeat</keyword>
<sequence length="334" mass="36374">MTVSAVSFTYDSLDRCIASTRSGEPVGRFFYKNDQLVTAIQGTVATCLFRNNHQAVAQRDSTGTYLLTTDLPGSAMSFSKHMHPVHYVFYTPYGYSRSFDSAGAWVGFNGEQPEALTGHYLVGNGQRVYNPVLMRFNTPDSLSPFLKGGINAYAYCSGDPVNWKDQTGHIRLPIKSLSGFGGAVLSAPSESRNLWKETLDVARKSLTRSASTPESIAPGRQALNEGLEVMPRNQTFTNLLYETNKNLISNADSSLSVPHASFYLDTAQKVEAGALSNASAHFSSAYHWLSKTNGASRPVGTAFNFLAGFMAAGIDHKLQKTGGAIRQLRSEIRT</sequence>
<dbReference type="InterPro" id="IPR022385">
    <property type="entry name" value="Rhs_assc_core"/>
</dbReference>
<protein>
    <submittedName>
        <fullName evidence="3">RHS repeat-associated core domain-containing protein</fullName>
    </submittedName>
</protein>
<dbReference type="Pfam" id="PF25023">
    <property type="entry name" value="TEN_YD-shell"/>
    <property type="match status" value="1"/>
</dbReference>
<dbReference type="Proteomes" id="UP000183155">
    <property type="component" value="Unassembled WGS sequence"/>
</dbReference>
<evidence type="ECO:0000313" key="3">
    <source>
        <dbReference type="EMBL" id="SEB50793.1"/>
    </source>
</evidence>
<gene>
    <name evidence="3" type="ORF">SAMN04490203_0451</name>
</gene>
<accession>A0A1H4JX92</accession>
<name>A0A1H4JX92_PSETA</name>
<dbReference type="InterPro" id="IPR056823">
    <property type="entry name" value="TEN-like_YD-shell"/>
</dbReference>
<evidence type="ECO:0000313" key="4">
    <source>
        <dbReference type="Proteomes" id="UP000183155"/>
    </source>
</evidence>
<evidence type="ECO:0000259" key="2">
    <source>
        <dbReference type="Pfam" id="PF25023"/>
    </source>
</evidence>
<dbReference type="EMBL" id="FNRS01000001">
    <property type="protein sequence ID" value="SEB50793.1"/>
    <property type="molecule type" value="Genomic_DNA"/>
</dbReference>
<proteinExistence type="predicted"/>
<evidence type="ECO:0000256" key="1">
    <source>
        <dbReference type="ARBA" id="ARBA00022737"/>
    </source>
</evidence>